<comment type="caution">
    <text evidence="6">Lacks conserved residue(s) required for the propagation of feature annotation.</text>
</comment>
<dbReference type="InterPro" id="IPR000742">
    <property type="entry name" value="EGF"/>
</dbReference>
<sequence length="454" mass="50089">MIIVFREDACRTCDCDLTGSVSDVCIRDDQSALSGQHPGDCVCKPGFGGRRCERCARGYRNYPKCEPCPCNQAGSVNYDTCEEETCQCKANVEGLYCDRCRPNTIHLNADNPLGCQACFCFGMTEKCREIPWATASVSVLCFLISNNVGWNLTDLSGARDVRPEIENREVLMFNANQNKDRSLFYWKAPDTFTGNMGNGIKVEYYSRIDFFPRENMTVQIPIREGSGWYNSITRTPADKADMLRVLAGVERFMVRAMYQQNQLQSSIFGLTLDTAVPPPEGRPVDRADDVLHPSIPDTRMRGVEVCECPENFAGNSCGELGSCRPCACPTAENSRSAECVMTQLVVAGPAASQEDAYVCTACERGYEGNKCEVCADGFFGNPMLPNGTCKECECNGNIDLMAIGNCDSETGRCDQCRPSYFNFTDAGCQFCHCNIYGSIEDGKVSIFNGQSFVD</sequence>
<name>A0A2G9UQ56_TELCI</name>
<dbReference type="PANTHER" id="PTHR10574:SF444">
    <property type="entry name" value="BASEMENT MEMBRANE-SPECIFIC HEPARAN SULFATE PROTEOGLYCAN CORE PROTEIN"/>
    <property type="match status" value="1"/>
</dbReference>
<dbReference type="InterPro" id="IPR050440">
    <property type="entry name" value="Laminin/Netrin_ECM"/>
</dbReference>
<evidence type="ECO:0000256" key="1">
    <source>
        <dbReference type="ARBA" id="ARBA00022729"/>
    </source>
</evidence>
<evidence type="ECO:0000313" key="9">
    <source>
        <dbReference type="EMBL" id="PIO72286.1"/>
    </source>
</evidence>
<dbReference type="Gene3D" id="2.10.25.10">
    <property type="entry name" value="Laminin"/>
    <property type="match status" value="4"/>
</dbReference>
<dbReference type="SMART" id="SM00180">
    <property type="entry name" value="EGF_Lam"/>
    <property type="match status" value="4"/>
</dbReference>
<keyword evidence="2" id="KW-0677">Repeat</keyword>
<dbReference type="PROSITE" id="PS00022">
    <property type="entry name" value="EGF_1"/>
    <property type="match status" value="1"/>
</dbReference>
<dbReference type="PROSITE" id="PS50027">
    <property type="entry name" value="EGF_LAM_2"/>
    <property type="match status" value="2"/>
</dbReference>
<dbReference type="InterPro" id="IPR000034">
    <property type="entry name" value="Laminin_IV"/>
</dbReference>
<reference evidence="9 10" key="1">
    <citation type="submission" date="2015-09" db="EMBL/GenBank/DDBJ databases">
        <title>Draft genome of the parasitic nematode Teladorsagia circumcincta isolate WARC Sus (inbred).</title>
        <authorList>
            <person name="Mitreva M."/>
        </authorList>
    </citation>
    <scope>NUCLEOTIDE SEQUENCE [LARGE SCALE GENOMIC DNA]</scope>
    <source>
        <strain evidence="9 10">S</strain>
    </source>
</reference>
<feature type="disulfide bond" evidence="6">
    <location>
        <begin position="88"/>
        <end position="97"/>
    </location>
</feature>
<evidence type="ECO:0000256" key="4">
    <source>
        <dbReference type="ARBA" id="ARBA00023180"/>
    </source>
</evidence>
<dbReference type="SUPFAM" id="SSF57196">
    <property type="entry name" value="EGF/Laminin"/>
    <property type="match status" value="2"/>
</dbReference>
<keyword evidence="3 6" id="KW-1015">Disulfide bond</keyword>
<dbReference type="Pfam" id="PF00052">
    <property type="entry name" value="Laminin_B"/>
    <property type="match status" value="1"/>
</dbReference>
<evidence type="ECO:0000256" key="2">
    <source>
        <dbReference type="ARBA" id="ARBA00022737"/>
    </source>
</evidence>
<evidence type="ECO:0000256" key="3">
    <source>
        <dbReference type="ARBA" id="ARBA00023157"/>
    </source>
</evidence>
<keyword evidence="1" id="KW-0732">Signal</keyword>
<dbReference type="Pfam" id="PF00053">
    <property type="entry name" value="EGF_laminin"/>
    <property type="match status" value="4"/>
</dbReference>
<dbReference type="PANTHER" id="PTHR10574">
    <property type="entry name" value="NETRIN/LAMININ-RELATED"/>
    <property type="match status" value="1"/>
</dbReference>
<feature type="domain" description="Laminin IV type A" evidence="8">
    <location>
        <begin position="145"/>
        <end position="305"/>
    </location>
</feature>
<proteinExistence type="predicted"/>
<evidence type="ECO:0000259" key="7">
    <source>
        <dbReference type="PROSITE" id="PS50027"/>
    </source>
</evidence>
<dbReference type="GO" id="GO:0009887">
    <property type="term" value="P:animal organ morphogenesis"/>
    <property type="evidence" value="ECO:0007669"/>
    <property type="project" value="TreeGrafter"/>
</dbReference>
<dbReference type="OrthoDB" id="10011303at2759"/>
<dbReference type="EMBL" id="KZ345718">
    <property type="protein sequence ID" value="PIO72286.1"/>
    <property type="molecule type" value="Genomic_DNA"/>
</dbReference>
<gene>
    <name evidence="9" type="ORF">TELCIR_05796</name>
</gene>
<feature type="disulfide bond" evidence="6">
    <location>
        <begin position="43"/>
        <end position="52"/>
    </location>
</feature>
<keyword evidence="5 6" id="KW-0424">Laminin EGF-like domain</keyword>
<keyword evidence="10" id="KW-1185">Reference proteome</keyword>
<dbReference type="PROSITE" id="PS01248">
    <property type="entry name" value="EGF_LAM_1"/>
    <property type="match status" value="2"/>
</dbReference>
<dbReference type="InterPro" id="IPR002049">
    <property type="entry name" value="LE_dom"/>
</dbReference>
<feature type="domain" description="Laminin EGF-like" evidence="7">
    <location>
        <begin position="13"/>
        <end position="67"/>
    </location>
</feature>
<evidence type="ECO:0000256" key="5">
    <source>
        <dbReference type="ARBA" id="ARBA00023292"/>
    </source>
</evidence>
<dbReference type="AlphaFoldDB" id="A0A2G9UQ56"/>
<dbReference type="SMART" id="SM00281">
    <property type="entry name" value="LamB"/>
    <property type="match status" value="1"/>
</dbReference>
<organism evidence="9 10">
    <name type="scientific">Teladorsagia circumcincta</name>
    <name type="common">Brown stomach worm</name>
    <name type="synonym">Ostertagia circumcincta</name>
    <dbReference type="NCBI Taxonomy" id="45464"/>
    <lineage>
        <taxon>Eukaryota</taxon>
        <taxon>Metazoa</taxon>
        <taxon>Ecdysozoa</taxon>
        <taxon>Nematoda</taxon>
        <taxon>Chromadorea</taxon>
        <taxon>Rhabditida</taxon>
        <taxon>Rhabditina</taxon>
        <taxon>Rhabditomorpha</taxon>
        <taxon>Strongyloidea</taxon>
        <taxon>Trichostrongylidae</taxon>
        <taxon>Teladorsagia</taxon>
    </lineage>
</organism>
<evidence type="ECO:0000259" key="8">
    <source>
        <dbReference type="PROSITE" id="PS51115"/>
    </source>
</evidence>
<dbReference type="CDD" id="cd00055">
    <property type="entry name" value="EGF_Lam"/>
    <property type="match status" value="2"/>
</dbReference>
<feature type="domain" description="Laminin EGF-like" evidence="7">
    <location>
        <begin position="68"/>
        <end position="117"/>
    </location>
</feature>
<evidence type="ECO:0000313" key="10">
    <source>
        <dbReference type="Proteomes" id="UP000230423"/>
    </source>
</evidence>
<keyword evidence="4" id="KW-0325">Glycoprotein</keyword>
<dbReference type="GO" id="GO:0009888">
    <property type="term" value="P:tissue development"/>
    <property type="evidence" value="ECO:0007669"/>
    <property type="project" value="TreeGrafter"/>
</dbReference>
<dbReference type="PROSITE" id="PS51115">
    <property type="entry name" value="LAMININ_IVA"/>
    <property type="match status" value="1"/>
</dbReference>
<dbReference type="Proteomes" id="UP000230423">
    <property type="component" value="Unassembled WGS sequence"/>
</dbReference>
<evidence type="ECO:0000256" key="6">
    <source>
        <dbReference type="PROSITE-ProRule" id="PRU00460"/>
    </source>
</evidence>
<protein>
    <submittedName>
        <fullName evidence="9">Laminin EGF-like protein</fullName>
    </submittedName>
</protein>
<accession>A0A2G9UQ56</accession>
<feature type="disulfide bond" evidence="6">
    <location>
        <begin position="13"/>
        <end position="25"/>
    </location>
</feature>